<keyword evidence="3" id="KW-1185">Reference proteome</keyword>
<evidence type="ECO:0000313" key="3">
    <source>
        <dbReference type="Proteomes" id="UP000499080"/>
    </source>
</evidence>
<dbReference type="Proteomes" id="UP000499080">
    <property type="component" value="Unassembled WGS sequence"/>
</dbReference>
<accession>A0A4Y2ST63</accession>
<reference evidence="2 3" key="1">
    <citation type="journal article" date="2019" name="Sci. Rep.">
        <title>Orb-weaving spider Araneus ventricosus genome elucidates the spidroin gene catalogue.</title>
        <authorList>
            <person name="Kono N."/>
            <person name="Nakamura H."/>
            <person name="Ohtoshi R."/>
            <person name="Moran D.A.P."/>
            <person name="Shinohara A."/>
            <person name="Yoshida Y."/>
            <person name="Fujiwara M."/>
            <person name="Mori M."/>
            <person name="Tomita M."/>
            <person name="Arakawa K."/>
        </authorList>
    </citation>
    <scope>NUCLEOTIDE SEQUENCE [LARGE SCALE GENOMIC DNA]</scope>
</reference>
<dbReference type="EMBL" id="BGPR01023896">
    <property type="protein sequence ID" value="GBN91466.1"/>
    <property type="molecule type" value="Genomic_DNA"/>
</dbReference>
<name>A0A4Y2ST63_ARAVE</name>
<gene>
    <name evidence="1" type="ORF">AVEN_267968_1</name>
    <name evidence="2" type="ORF">AVEN_5635_1</name>
</gene>
<sequence length="85" mass="9754">MSTGLLVTCILETLPYSYSTSSHIVRNMCKKFHQNRQAYQSAYSLHAFGDFAPPSKKDWSRAYLPLQFFKSANEEPVYQVSSILK</sequence>
<proteinExistence type="predicted"/>
<protein>
    <submittedName>
        <fullName evidence="2">Uncharacterized protein</fullName>
    </submittedName>
</protein>
<dbReference type="EMBL" id="BGPR01023930">
    <property type="protein sequence ID" value="GBN91532.1"/>
    <property type="molecule type" value="Genomic_DNA"/>
</dbReference>
<comment type="caution">
    <text evidence="2">The sequence shown here is derived from an EMBL/GenBank/DDBJ whole genome shotgun (WGS) entry which is preliminary data.</text>
</comment>
<organism evidence="2 3">
    <name type="scientific">Araneus ventricosus</name>
    <name type="common">Orbweaver spider</name>
    <name type="synonym">Epeira ventricosa</name>
    <dbReference type="NCBI Taxonomy" id="182803"/>
    <lineage>
        <taxon>Eukaryota</taxon>
        <taxon>Metazoa</taxon>
        <taxon>Ecdysozoa</taxon>
        <taxon>Arthropoda</taxon>
        <taxon>Chelicerata</taxon>
        <taxon>Arachnida</taxon>
        <taxon>Araneae</taxon>
        <taxon>Araneomorphae</taxon>
        <taxon>Entelegynae</taxon>
        <taxon>Araneoidea</taxon>
        <taxon>Araneidae</taxon>
        <taxon>Araneus</taxon>
    </lineage>
</organism>
<evidence type="ECO:0000313" key="2">
    <source>
        <dbReference type="EMBL" id="GBN91532.1"/>
    </source>
</evidence>
<evidence type="ECO:0000313" key="1">
    <source>
        <dbReference type="EMBL" id="GBN91466.1"/>
    </source>
</evidence>
<dbReference type="AlphaFoldDB" id="A0A4Y2ST63"/>